<evidence type="ECO:0000313" key="2">
    <source>
        <dbReference type="EMBL" id="OIJ20170.1"/>
    </source>
</evidence>
<evidence type="ECO:0000256" key="1">
    <source>
        <dbReference type="SAM" id="Phobius"/>
    </source>
</evidence>
<sequence length="75" mass="8319">MAIIFVGLWGVITIPIALSVVFSIIKPVVMADNTGISAIIIVVVVALLDGYIGIKIFEKKIEPWLLKRKKKRNFP</sequence>
<feature type="transmembrane region" description="Helical" evidence="1">
    <location>
        <begin position="35"/>
        <end position="57"/>
    </location>
</feature>
<dbReference type="AlphaFoldDB" id="A0A1S2M6Q4"/>
<organism evidence="2 3">
    <name type="scientific">Anaerobacillus alkalidiazotrophicus</name>
    <dbReference type="NCBI Taxonomy" id="472963"/>
    <lineage>
        <taxon>Bacteria</taxon>
        <taxon>Bacillati</taxon>
        <taxon>Bacillota</taxon>
        <taxon>Bacilli</taxon>
        <taxon>Bacillales</taxon>
        <taxon>Bacillaceae</taxon>
        <taxon>Anaerobacillus</taxon>
    </lineage>
</organism>
<dbReference type="RefSeq" id="WP_071389610.1">
    <property type="nucleotide sequence ID" value="NZ_MLQS01000015.1"/>
</dbReference>
<gene>
    <name evidence="2" type="ORF">BKP45_10340</name>
</gene>
<dbReference type="OrthoDB" id="2357135at2"/>
<comment type="caution">
    <text evidence="2">The sequence shown here is derived from an EMBL/GenBank/DDBJ whole genome shotgun (WGS) entry which is preliminary data.</text>
</comment>
<reference evidence="2 3" key="1">
    <citation type="submission" date="2016-10" db="EMBL/GenBank/DDBJ databases">
        <title>Draft genome sequences of four alkaliphilic bacteria belonging to the Anaerobacillus genus.</title>
        <authorList>
            <person name="Bassil N.M."/>
            <person name="Lloyd J.R."/>
        </authorList>
    </citation>
    <scope>NUCLEOTIDE SEQUENCE [LARGE SCALE GENOMIC DNA]</scope>
    <source>
        <strain evidence="2 3">DSM 22531</strain>
    </source>
</reference>
<protein>
    <submittedName>
        <fullName evidence="2">Uncharacterized protein</fullName>
    </submittedName>
</protein>
<name>A0A1S2M6Q4_9BACI</name>
<accession>A0A1S2M6Q4</accession>
<dbReference type="Proteomes" id="UP000180057">
    <property type="component" value="Unassembled WGS sequence"/>
</dbReference>
<proteinExistence type="predicted"/>
<keyword evidence="1" id="KW-1133">Transmembrane helix</keyword>
<evidence type="ECO:0000313" key="3">
    <source>
        <dbReference type="Proteomes" id="UP000180057"/>
    </source>
</evidence>
<dbReference type="EMBL" id="MLQS01000015">
    <property type="protein sequence ID" value="OIJ20170.1"/>
    <property type="molecule type" value="Genomic_DNA"/>
</dbReference>
<keyword evidence="3" id="KW-1185">Reference proteome</keyword>
<keyword evidence="1" id="KW-0472">Membrane</keyword>
<keyword evidence="1" id="KW-0812">Transmembrane</keyword>